<reference evidence="1" key="1">
    <citation type="journal article" date="2015" name="Nature">
        <title>Complex archaea that bridge the gap between prokaryotes and eukaryotes.</title>
        <authorList>
            <person name="Spang A."/>
            <person name="Saw J.H."/>
            <person name="Jorgensen S.L."/>
            <person name="Zaremba-Niedzwiedzka K."/>
            <person name="Martijn J."/>
            <person name="Lind A.E."/>
            <person name="van Eijk R."/>
            <person name="Schleper C."/>
            <person name="Guy L."/>
            <person name="Ettema T.J."/>
        </authorList>
    </citation>
    <scope>NUCLEOTIDE SEQUENCE</scope>
</reference>
<evidence type="ECO:0000313" key="1">
    <source>
        <dbReference type="EMBL" id="KKK49987.1"/>
    </source>
</evidence>
<comment type="caution">
    <text evidence="1">The sequence shown here is derived from an EMBL/GenBank/DDBJ whole genome shotgun (WGS) entry which is preliminary data.</text>
</comment>
<name>A0A0F8W026_9ZZZZ</name>
<sequence>MLINGAPLSTFELEPASSDGRVSFASGSLIVTGLPGTSGAQLTQKEFDKPRRVTVRCRIRGYDRQSFFTNRDRIADLMSGALEVRFTDVDELAERILYCQFERMGQPGGPAPEWMTPNREFELVLLATNPYYHDRFAGIAGAGLPGIPVGTARTILTTELHGALGVALTLTFKDFRGATLAALKYD</sequence>
<organism evidence="1">
    <name type="scientific">marine sediment metagenome</name>
    <dbReference type="NCBI Taxonomy" id="412755"/>
    <lineage>
        <taxon>unclassified sequences</taxon>
        <taxon>metagenomes</taxon>
        <taxon>ecological metagenomes</taxon>
    </lineage>
</organism>
<gene>
    <name evidence="1" type="ORF">LCGC14_3129520</name>
</gene>
<proteinExistence type="predicted"/>
<dbReference type="EMBL" id="LAZR01068252">
    <property type="protein sequence ID" value="KKK49987.1"/>
    <property type="molecule type" value="Genomic_DNA"/>
</dbReference>
<protein>
    <submittedName>
        <fullName evidence="1">Uncharacterized protein</fullName>
    </submittedName>
</protein>
<feature type="non-terminal residue" evidence="1">
    <location>
        <position position="186"/>
    </location>
</feature>
<accession>A0A0F8W026</accession>
<dbReference type="AlphaFoldDB" id="A0A0F8W026"/>